<feature type="transmembrane region" description="Helical" evidence="7">
    <location>
        <begin position="32"/>
        <end position="52"/>
    </location>
</feature>
<feature type="transmembrane region" description="Helical" evidence="7">
    <location>
        <begin position="138"/>
        <end position="160"/>
    </location>
</feature>
<evidence type="ECO:0000256" key="1">
    <source>
        <dbReference type="ARBA" id="ARBA00004141"/>
    </source>
</evidence>
<dbReference type="InterPro" id="IPR050794">
    <property type="entry name" value="CPA2_transporter"/>
</dbReference>
<feature type="domain" description="Cation/H+ exchanger transmembrane" evidence="8">
    <location>
        <begin position="14"/>
        <end position="389"/>
    </location>
</feature>
<dbReference type="RefSeq" id="WP_096488100.1">
    <property type="nucleotide sequence ID" value="NZ_AP014813.1"/>
</dbReference>
<dbReference type="Pfam" id="PF00999">
    <property type="entry name" value="Na_H_Exchanger"/>
    <property type="match status" value="1"/>
</dbReference>
<evidence type="ECO:0000256" key="2">
    <source>
        <dbReference type="ARBA" id="ARBA00022448"/>
    </source>
</evidence>
<organism evidence="9 10">
    <name type="scientific">Methylorubrum populi</name>
    <dbReference type="NCBI Taxonomy" id="223967"/>
    <lineage>
        <taxon>Bacteria</taxon>
        <taxon>Pseudomonadati</taxon>
        <taxon>Pseudomonadota</taxon>
        <taxon>Alphaproteobacteria</taxon>
        <taxon>Hyphomicrobiales</taxon>
        <taxon>Methylobacteriaceae</taxon>
        <taxon>Methylorubrum</taxon>
    </lineage>
</organism>
<feature type="transmembrane region" description="Helical" evidence="7">
    <location>
        <begin position="102"/>
        <end position="126"/>
    </location>
</feature>
<dbReference type="PANTHER" id="PTHR32468:SF0">
    <property type="entry name" value="K(+)_H(+) ANTIPORTER 1"/>
    <property type="match status" value="1"/>
</dbReference>
<dbReference type="OrthoDB" id="9793589at2"/>
<feature type="transmembrane region" description="Helical" evidence="7">
    <location>
        <begin position="197"/>
        <end position="214"/>
    </location>
</feature>
<name>A0A160PNP8_9HYPH</name>
<keyword evidence="6 7" id="KW-0472">Membrane</keyword>
<feature type="transmembrane region" description="Helical" evidence="7">
    <location>
        <begin position="72"/>
        <end position="90"/>
    </location>
</feature>
<evidence type="ECO:0000256" key="7">
    <source>
        <dbReference type="SAM" id="Phobius"/>
    </source>
</evidence>
<evidence type="ECO:0000256" key="5">
    <source>
        <dbReference type="ARBA" id="ARBA00023065"/>
    </source>
</evidence>
<geneLocation type="plasmid" evidence="10">
    <name>pmppm04 dna</name>
</geneLocation>
<feature type="transmembrane region" description="Helical" evidence="7">
    <location>
        <begin position="226"/>
        <end position="241"/>
    </location>
</feature>
<dbReference type="GO" id="GO:0015297">
    <property type="term" value="F:antiporter activity"/>
    <property type="evidence" value="ECO:0007669"/>
    <property type="project" value="InterPro"/>
</dbReference>
<evidence type="ECO:0000259" key="8">
    <source>
        <dbReference type="Pfam" id="PF00999"/>
    </source>
</evidence>
<evidence type="ECO:0000313" key="9">
    <source>
        <dbReference type="EMBL" id="BAU94171.1"/>
    </source>
</evidence>
<dbReference type="Gene3D" id="1.20.1530.20">
    <property type="match status" value="1"/>
</dbReference>
<keyword evidence="4 7" id="KW-1133">Transmembrane helix</keyword>
<dbReference type="PANTHER" id="PTHR32468">
    <property type="entry name" value="CATION/H + ANTIPORTER"/>
    <property type="match status" value="1"/>
</dbReference>
<dbReference type="Proteomes" id="UP000218288">
    <property type="component" value="Plasmid pMPPM04"/>
</dbReference>
<keyword evidence="9" id="KW-0614">Plasmid</keyword>
<dbReference type="InterPro" id="IPR038770">
    <property type="entry name" value="Na+/solute_symporter_sf"/>
</dbReference>
<feature type="transmembrane region" description="Helical" evidence="7">
    <location>
        <begin position="276"/>
        <end position="294"/>
    </location>
</feature>
<keyword evidence="3 7" id="KW-0812">Transmembrane</keyword>
<dbReference type="InterPro" id="IPR006153">
    <property type="entry name" value="Cation/H_exchanger_TM"/>
</dbReference>
<evidence type="ECO:0000256" key="4">
    <source>
        <dbReference type="ARBA" id="ARBA00022989"/>
    </source>
</evidence>
<evidence type="ECO:0000313" key="10">
    <source>
        <dbReference type="Proteomes" id="UP000218288"/>
    </source>
</evidence>
<dbReference type="AlphaFoldDB" id="A0A160PNP8"/>
<keyword evidence="2" id="KW-0813">Transport</keyword>
<feature type="transmembrane region" description="Helical" evidence="7">
    <location>
        <begin position="300"/>
        <end position="322"/>
    </location>
</feature>
<feature type="transmembrane region" description="Helical" evidence="7">
    <location>
        <begin position="334"/>
        <end position="356"/>
    </location>
</feature>
<proteinExistence type="predicted"/>
<accession>A0A160PNP8</accession>
<evidence type="ECO:0000256" key="3">
    <source>
        <dbReference type="ARBA" id="ARBA00022692"/>
    </source>
</evidence>
<reference evidence="9 10" key="1">
    <citation type="journal article" date="2016" name="Genome Announc.">
        <title>Complete Genome Sequence of Methylobacterium populi P-1M, Isolated from Pink-Pigmented Household Biofilm.</title>
        <authorList>
            <person name="Morohoshi T."/>
            <person name="Ikeda T."/>
        </authorList>
    </citation>
    <scope>NUCLEOTIDE SEQUENCE [LARGE SCALE GENOMIC DNA]</scope>
    <source>
        <strain evidence="9 10">P-1M</strain>
        <plasmid evidence="10">Plasmid pmppm04 dna</plasmid>
    </source>
</reference>
<dbReference type="GO" id="GO:1902600">
    <property type="term" value="P:proton transmembrane transport"/>
    <property type="evidence" value="ECO:0007669"/>
    <property type="project" value="InterPro"/>
</dbReference>
<protein>
    <recommendedName>
        <fullName evidence="8">Cation/H+ exchanger transmembrane domain-containing protein</fullName>
    </recommendedName>
</protein>
<dbReference type="GO" id="GO:0016020">
    <property type="term" value="C:membrane"/>
    <property type="evidence" value="ECO:0007669"/>
    <property type="project" value="UniProtKB-SubCell"/>
</dbReference>
<keyword evidence="5" id="KW-0406">Ion transport</keyword>
<sequence length="398" mass="43490">MTVTELFLVSTLVIFGAPYIVWRLLGRSDWAPLVVVQIIGGILLGPNILGSLAPSTYGTIMNPQVLTAINGIAWWAIMLFVWIAGIELDLREAWRKRGETGTVAAFALLMPLTLGSIAASVLMPHFNWAGPNSAPWQVVVGVGMSCSVTALPILILLMENMAILRTGLGQRILRYASLDDVAIWAVLSLILIDVERLARQSLFFVLFVPFSMIIRKLISSAKDEDRWIYGLLWLALCSLGADWAGLHYMVGAFLSGAVLDSKWFKIEKMDAFRNNILISIMPFYFLSTGLKTTWEMGGAGAFVAAGILLAVSVAAKILGMVASGRILKWELSESLLIGWLLQTKALILIIFITVLLDKGIITSDLFTTLLLVAIGSTMLTMPIVTPMLAKGRHILEKA</sequence>
<feature type="transmembrane region" description="Helical" evidence="7">
    <location>
        <begin position="6"/>
        <end position="25"/>
    </location>
</feature>
<dbReference type="EMBL" id="AP014813">
    <property type="protein sequence ID" value="BAU94171.1"/>
    <property type="molecule type" value="Genomic_DNA"/>
</dbReference>
<feature type="transmembrane region" description="Helical" evidence="7">
    <location>
        <begin position="368"/>
        <end position="389"/>
    </location>
</feature>
<gene>
    <name evidence="9" type="ORF">MPPM_5566</name>
</gene>
<comment type="subcellular location">
    <subcellularLocation>
        <location evidence="1">Membrane</location>
        <topology evidence="1">Multi-pass membrane protein</topology>
    </subcellularLocation>
</comment>
<evidence type="ECO:0000256" key="6">
    <source>
        <dbReference type="ARBA" id="ARBA00023136"/>
    </source>
</evidence>